<proteinExistence type="predicted"/>
<dbReference type="Pfam" id="PF06224">
    <property type="entry name" value="AlkZ-like"/>
    <property type="match status" value="1"/>
</dbReference>
<dbReference type="OrthoDB" id="9787207at2"/>
<dbReference type="InterPro" id="IPR009351">
    <property type="entry name" value="AlkZ-like"/>
</dbReference>
<dbReference type="PANTHER" id="PTHR30528:SF0">
    <property type="entry name" value="CYTOPLASMIC PROTEIN"/>
    <property type="match status" value="1"/>
</dbReference>
<dbReference type="KEGG" id="moj:D7D94_01210"/>
<reference evidence="1 2" key="1">
    <citation type="submission" date="2018-09" db="EMBL/GenBank/DDBJ databases">
        <title>Whole genome sequencing of Microbacterium oryzae strain MB-10T.</title>
        <authorList>
            <person name="Das S.K."/>
        </authorList>
    </citation>
    <scope>NUCLEOTIDE SEQUENCE [LARGE SCALE GENOMIC DNA]</scope>
    <source>
        <strain evidence="1 2">MB-10</strain>
    </source>
</reference>
<organism evidence="1 2">
    <name type="scientific">Microbacterium oryzae</name>
    <dbReference type="NCBI Taxonomy" id="743009"/>
    <lineage>
        <taxon>Bacteria</taxon>
        <taxon>Bacillati</taxon>
        <taxon>Actinomycetota</taxon>
        <taxon>Actinomycetes</taxon>
        <taxon>Micrococcales</taxon>
        <taxon>Microbacteriaceae</taxon>
        <taxon>Microbacterium</taxon>
    </lineage>
</organism>
<dbReference type="EMBL" id="CP032550">
    <property type="protein sequence ID" value="QGU28713.1"/>
    <property type="molecule type" value="Genomic_DNA"/>
</dbReference>
<sequence length="420" mass="46954">MKDALSAAEARRMALAAQGLAGARPSAPTIRHVRRELARMHVLQIDSVNVFARSHYVPLLSRLGPYDTGLLDRLVLTPSARGPEFVEYLAHEATFVPVADWPLWRFRMDAMRAKHGGEGSWFAANTDTVSWVRAELAERGPLRPAEIERDLPASRGPWWGWDDVKRALEMLWRFGEVAIAGRSGFERRYGLAEQVIPAEHLARSLPHEDAIVELVRRAARASGVATAADLADYHRLRDRRAVHTALDRLVAEGELAPVAVRGWERGGRAVPAWRHRDAVLPRRIDRATVLTPFDPVVWFRERAERMFGFAYRIEIYTPAERRRFGYYSLPLLVGDRIVGRADLKAERATSTLRVQSAWWEPGAASPEVAERAAAALRDAAHWQGLESLSVSDWGDAADDLARVLDAPRHGHPGALRATAD</sequence>
<protein>
    <submittedName>
        <fullName evidence="1">Winged helix-turn-helix domain-containing protein</fullName>
    </submittedName>
</protein>
<gene>
    <name evidence="1" type="ORF">D7D94_01210</name>
</gene>
<accession>A0A6I6E0R4</accession>
<keyword evidence="2" id="KW-1185">Reference proteome</keyword>
<dbReference type="AlphaFoldDB" id="A0A6I6E0R4"/>
<dbReference type="RefSeq" id="WP_156240857.1">
    <property type="nucleotide sequence ID" value="NZ_BAAAZL010000002.1"/>
</dbReference>
<dbReference type="PANTHER" id="PTHR30528">
    <property type="entry name" value="CYTOPLASMIC PROTEIN"/>
    <property type="match status" value="1"/>
</dbReference>
<evidence type="ECO:0000313" key="2">
    <source>
        <dbReference type="Proteomes" id="UP000422989"/>
    </source>
</evidence>
<name>A0A6I6E0R4_9MICO</name>
<evidence type="ECO:0000313" key="1">
    <source>
        <dbReference type="EMBL" id="QGU28713.1"/>
    </source>
</evidence>
<dbReference type="Proteomes" id="UP000422989">
    <property type="component" value="Chromosome"/>
</dbReference>